<feature type="transmembrane region" description="Helical" evidence="1">
    <location>
        <begin position="202"/>
        <end position="223"/>
    </location>
</feature>
<name>A0A0W0SPC9_9GAMM</name>
<dbReference type="RefSeq" id="WP_058441010.1">
    <property type="nucleotide sequence ID" value="NZ_CAAAHU010000009.1"/>
</dbReference>
<comment type="caution">
    <text evidence="2">The sequence shown here is derived from an EMBL/GenBank/DDBJ whole genome shotgun (WGS) entry which is preliminary data.</text>
</comment>
<feature type="transmembrane region" description="Helical" evidence="1">
    <location>
        <begin position="82"/>
        <end position="109"/>
    </location>
</feature>
<dbReference type="STRING" id="29422.Lbru_0912"/>
<dbReference type="Proteomes" id="UP000054742">
    <property type="component" value="Unassembled WGS sequence"/>
</dbReference>
<protein>
    <submittedName>
        <fullName evidence="2">Uncharacterized protein</fullName>
    </submittedName>
</protein>
<dbReference type="AlphaFoldDB" id="A0A0W0SPC9"/>
<sequence>MSLNELGLDELFSILDCDKIKELVAIFGERNVHQFIGESRKSRVLQHKFNRAIQSLAALINDAPRYPVIILWSVLNLINLGFITLTIITASIFLSTLGVGVLYFVANYLEMKKMEVKMERLFQLIELKDKVADLILEKEGIIQEKLLKPQFKDKRRLTRIRDAVGLILFTTSTLFGTFFLGANAIVAAFGASVLAAALTGPIGLLGALGLFLVVGMYFGINYYQMSKREDEWKFEQKQLLNALHKKTKLCHRIRTSHCQLERINIAEESNEPSQSFSKSSNKSGTEFSEKTKYSLPFFGRRMMVGPNFLVNPGSTKLRM</sequence>
<feature type="transmembrane region" description="Helical" evidence="1">
    <location>
        <begin position="163"/>
        <end position="196"/>
    </location>
</feature>
<keyword evidence="1" id="KW-0472">Membrane</keyword>
<proteinExistence type="predicted"/>
<dbReference type="PATRIC" id="fig|29422.6.peg.957"/>
<evidence type="ECO:0000256" key="1">
    <source>
        <dbReference type="SAM" id="Phobius"/>
    </source>
</evidence>
<keyword evidence="1" id="KW-0812">Transmembrane</keyword>
<dbReference type="EMBL" id="LNXV01000007">
    <property type="protein sequence ID" value="KTC85116.1"/>
    <property type="molecule type" value="Genomic_DNA"/>
</dbReference>
<evidence type="ECO:0000313" key="3">
    <source>
        <dbReference type="Proteomes" id="UP000054742"/>
    </source>
</evidence>
<reference evidence="2 3" key="1">
    <citation type="submission" date="2015-11" db="EMBL/GenBank/DDBJ databases">
        <title>Genomic analysis of 38 Legionella species identifies large and diverse effector repertoires.</title>
        <authorList>
            <person name="Burstein D."/>
            <person name="Amaro F."/>
            <person name="Zusman T."/>
            <person name="Lifshitz Z."/>
            <person name="Cohen O."/>
            <person name="Gilbert J.A."/>
            <person name="Pupko T."/>
            <person name="Shuman H.A."/>
            <person name="Segal G."/>
        </authorList>
    </citation>
    <scope>NUCLEOTIDE SEQUENCE [LARGE SCALE GENOMIC DNA]</scope>
    <source>
        <strain evidence="2 3">ATCC 43878</strain>
    </source>
</reference>
<gene>
    <name evidence="2" type="ORF">Lbru_0912</name>
</gene>
<keyword evidence="3" id="KW-1185">Reference proteome</keyword>
<evidence type="ECO:0000313" key="2">
    <source>
        <dbReference type="EMBL" id="KTC85116.1"/>
    </source>
</evidence>
<accession>A0A0W0SPC9</accession>
<keyword evidence="1" id="KW-1133">Transmembrane helix</keyword>
<organism evidence="2 3">
    <name type="scientific">Legionella brunensis</name>
    <dbReference type="NCBI Taxonomy" id="29422"/>
    <lineage>
        <taxon>Bacteria</taxon>
        <taxon>Pseudomonadati</taxon>
        <taxon>Pseudomonadota</taxon>
        <taxon>Gammaproteobacteria</taxon>
        <taxon>Legionellales</taxon>
        <taxon>Legionellaceae</taxon>
        <taxon>Legionella</taxon>
    </lineage>
</organism>